<evidence type="ECO:0000256" key="2">
    <source>
        <dbReference type="SAM" id="MobiDB-lite"/>
    </source>
</evidence>
<evidence type="ECO:0008006" key="7">
    <source>
        <dbReference type="Google" id="ProtNLM"/>
    </source>
</evidence>
<dbReference type="GO" id="GO:0005634">
    <property type="term" value="C:nucleus"/>
    <property type="evidence" value="ECO:0007669"/>
    <property type="project" value="UniProtKB-SubCell"/>
</dbReference>
<evidence type="ECO:0000259" key="3">
    <source>
        <dbReference type="PROSITE" id="PS51029"/>
    </source>
</evidence>
<dbReference type="GO" id="GO:0005667">
    <property type="term" value="C:transcription regulator complex"/>
    <property type="evidence" value="ECO:0007669"/>
    <property type="project" value="TreeGrafter"/>
</dbReference>
<evidence type="ECO:0000313" key="6">
    <source>
        <dbReference type="Proteomes" id="UP000007819"/>
    </source>
</evidence>
<dbReference type="SMART" id="SM00595">
    <property type="entry name" value="MADF"/>
    <property type="match status" value="1"/>
</dbReference>
<proteinExistence type="predicted"/>
<accession>A0A8R2D169</accession>
<organism evidence="5 6">
    <name type="scientific">Acyrthosiphon pisum</name>
    <name type="common">Pea aphid</name>
    <dbReference type="NCBI Taxonomy" id="7029"/>
    <lineage>
        <taxon>Eukaryota</taxon>
        <taxon>Metazoa</taxon>
        <taxon>Ecdysozoa</taxon>
        <taxon>Arthropoda</taxon>
        <taxon>Hexapoda</taxon>
        <taxon>Insecta</taxon>
        <taxon>Pterygota</taxon>
        <taxon>Neoptera</taxon>
        <taxon>Paraneoptera</taxon>
        <taxon>Hemiptera</taxon>
        <taxon>Sternorrhyncha</taxon>
        <taxon>Aphidomorpha</taxon>
        <taxon>Aphidoidea</taxon>
        <taxon>Aphididae</taxon>
        <taxon>Macrosiphini</taxon>
        <taxon>Acyrthosiphon</taxon>
    </lineage>
</organism>
<dbReference type="RefSeq" id="XP_016656143.1">
    <property type="nucleotide sequence ID" value="XM_016800654.2"/>
</dbReference>
<dbReference type="PROSITE" id="PS51029">
    <property type="entry name" value="MADF"/>
    <property type="match status" value="1"/>
</dbReference>
<dbReference type="InterPro" id="IPR006578">
    <property type="entry name" value="MADF-dom"/>
</dbReference>
<comment type="subcellular location">
    <subcellularLocation>
        <location evidence="1">Nucleus</location>
    </subcellularLocation>
</comment>
<feature type="domain" description="BESS" evidence="4">
    <location>
        <begin position="189"/>
        <end position="228"/>
    </location>
</feature>
<sequence>MFDTEEFIVEVSNEEAIWNIESKLYHDKNAKHISWTKVAKQLFKDFEDYEETVKMSKIAELHKKWKSLRDSYRRKCITKSGQAATRSKPYIYANVLDFLRPTMQNRTTESNIQSSEDEVSVDEGRETEDVDLVVGNNITAEEIMADSDAEEPCARQPNKKIKKNPKKTATSNFGSSLLKILENRQKIPEDPEKSFLMSLLPQIKSLDEDQKTRLYVEFLNAIQRVKNCSVTPTYPYNTPNNQHYSPFLPQLNYTTNHYPQSVSSSISHQTPLSHMPHFNITPHQYASQNVPTTMINNTTITSPQRVNDESNYFPQSPPTEIHSAQKQNHYYNNY</sequence>
<name>A0A8R2D169_ACYPI</name>
<dbReference type="Pfam" id="PF02944">
    <property type="entry name" value="BESS"/>
    <property type="match status" value="1"/>
</dbReference>
<dbReference type="OrthoDB" id="6620576at2759"/>
<feature type="compositionally biased region" description="Polar residues" evidence="2">
    <location>
        <begin position="302"/>
        <end position="314"/>
    </location>
</feature>
<dbReference type="Proteomes" id="UP000007819">
    <property type="component" value="Chromosome A2"/>
</dbReference>
<keyword evidence="1" id="KW-0539">Nucleus</keyword>
<evidence type="ECO:0000313" key="5">
    <source>
        <dbReference type="EnsemblMetazoa" id="XP_016656143.1"/>
    </source>
</evidence>
<dbReference type="EnsemblMetazoa" id="XM_016800654.2">
    <property type="protein sequence ID" value="XP_016656143.1"/>
    <property type="gene ID" value="LOC107882388"/>
</dbReference>
<dbReference type="KEGG" id="api:107882388"/>
<keyword evidence="6" id="KW-1185">Reference proteome</keyword>
<dbReference type="AlphaFoldDB" id="A0A8R2D169"/>
<feature type="compositionally biased region" description="Polar residues" evidence="2">
    <location>
        <begin position="322"/>
        <end position="334"/>
    </location>
</feature>
<feature type="region of interest" description="Disordered" evidence="2">
    <location>
        <begin position="147"/>
        <end position="168"/>
    </location>
</feature>
<dbReference type="GO" id="GO:0006357">
    <property type="term" value="P:regulation of transcription by RNA polymerase II"/>
    <property type="evidence" value="ECO:0007669"/>
    <property type="project" value="TreeGrafter"/>
</dbReference>
<dbReference type="InterPro" id="IPR004210">
    <property type="entry name" value="BESS_motif"/>
</dbReference>
<feature type="domain" description="MADF" evidence="3">
    <location>
        <begin position="6"/>
        <end position="104"/>
    </location>
</feature>
<dbReference type="PANTHER" id="PTHR12243:SF69">
    <property type="entry name" value="SI:CH73-59F11.3"/>
    <property type="match status" value="1"/>
</dbReference>
<evidence type="ECO:0000259" key="4">
    <source>
        <dbReference type="PROSITE" id="PS51031"/>
    </source>
</evidence>
<feature type="compositionally biased region" description="Acidic residues" evidence="2">
    <location>
        <begin position="115"/>
        <end position="126"/>
    </location>
</feature>
<dbReference type="InterPro" id="IPR039353">
    <property type="entry name" value="TF_Adf1"/>
</dbReference>
<dbReference type="Pfam" id="PF10545">
    <property type="entry name" value="MADF_DNA_bdg"/>
    <property type="match status" value="1"/>
</dbReference>
<dbReference type="PROSITE" id="PS51031">
    <property type="entry name" value="BESS"/>
    <property type="match status" value="1"/>
</dbReference>
<reference evidence="5" key="2">
    <citation type="submission" date="2022-06" db="UniProtKB">
        <authorList>
            <consortium name="EnsemblMetazoa"/>
        </authorList>
    </citation>
    <scope>IDENTIFICATION</scope>
</reference>
<reference evidence="6" key="1">
    <citation type="submission" date="2010-06" db="EMBL/GenBank/DDBJ databases">
        <authorList>
            <person name="Jiang H."/>
            <person name="Abraham K."/>
            <person name="Ali S."/>
            <person name="Alsbrooks S.L."/>
            <person name="Anim B.N."/>
            <person name="Anosike U.S."/>
            <person name="Attaway T."/>
            <person name="Bandaranaike D.P."/>
            <person name="Battles P.K."/>
            <person name="Bell S.N."/>
            <person name="Bell A.V."/>
            <person name="Beltran B."/>
            <person name="Bickham C."/>
            <person name="Bustamante Y."/>
            <person name="Caleb T."/>
            <person name="Canada A."/>
            <person name="Cardenas V."/>
            <person name="Carter K."/>
            <person name="Chacko J."/>
            <person name="Chandrabose M.N."/>
            <person name="Chavez D."/>
            <person name="Chavez A."/>
            <person name="Chen L."/>
            <person name="Chu H.-S."/>
            <person name="Claassen K.J."/>
            <person name="Cockrell R."/>
            <person name="Collins M."/>
            <person name="Cooper J.A."/>
            <person name="Cree A."/>
            <person name="Curry S.M."/>
            <person name="Da Y."/>
            <person name="Dao M.D."/>
            <person name="Das B."/>
            <person name="Davila M.-L."/>
            <person name="Davy-Carroll L."/>
            <person name="Denson S."/>
            <person name="Dinh H."/>
            <person name="Ebong V.E."/>
            <person name="Edwards J.R."/>
            <person name="Egan A."/>
            <person name="El-Daye J."/>
            <person name="Escobedo L."/>
            <person name="Fernandez S."/>
            <person name="Fernando P.R."/>
            <person name="Flagg N."/>
            <person name="Forbes L.D."/>
            <person name="Fowler R.G."/>
            <person name="Fu Q."/>
            <person name="Gabisi R.A."/>
            <person name="Ganer J."/>
            <person name="Garbino Pronczuk A."/>
            <person name="Garcia R.M."/>
            <person name="Garner T."/>
            <person name="Garrett T.E."/>
            <person name="Gonzalez D.A."/>
            <person name="Hamid H."/>
            <person name="Hawkins E.S."/>
            <person name="Hirani K."/>
            <person name="Hogues M.E."/>
            <person name="Hollins B."/>
            <person name="Hsiao C.-H."/>
            <person name="Jabil R."/>
            <person name="James M.L."/>
            <person name="Jhangiani S.N."/>
            <person name="Johnson B."/>
            <person name="Johnson Q."/>
            <person name="Joshi V."/>
            <person name="Kalu J.B."/>
            <person name="Kam C."/>
            <person name="Kashfia A."/>
            <person name="Keebler J."/>
            <person name="Kisamo H."/>
            <person name="Kovar C.L."/>
            <person name="Lago L.A."/>
            <person name="Lai C.-Y."/>
            <person name="Laidlaw J."/>
            <person name="Lara F."/>
            <person name="Le T.-K."/>
            <person name="Lee S.L."/>
            <person name="Legall F.H."/>
            <person name="Lemon S.J."/>
            <person name="Lewis L.R."/>
            <person name="Li B."/>
            <person name="Liu Y."/>
            <person name="Liu Y.-S."/>
            <person name="Lopez J."/>
            <person name="Lozado R.J."/>
            <person name="Lu J."/>
            <person name="Madu R.C."/>
            <person name="Maheshwari M."/>
            <person name="Maheshwari R."/>
            <person name="Malloy K."/>
            <person name="Martinez E."/>
            <person name="Mathew T."/>
            <person name="Mercado I.C."/>
            <person name="Mercado C."/>
            <person name="Meyer B."/>
            <person name="Montgomery K."/>
            <person name="Morgan M.B."/>
            <person name="Munidasa M."/>
            <person name="Nazareth L.V."/>
            <person name="Nelson J."/>
            <person name="Ng B.M."/>
            <person name="Nguyen N.B."/>
            <person name="Nguyen P.Q."/>
            <person name="Nguyen T."/>
            <person name="Obregon M."/>
            <person name="Okwuonu G.O."/>
            <person name="Onwere C.G."/>
            <person name="Orozco G."/>
            <person name="Parra A."/>
            <person name="Patel S."/>
            <person name="Patil S."/>
            <person name="Perez A."/>
            <person name="Perez Y."/>
            <person name="Pham C."/>
            <person name="Primus E.L."/>
            <person name="Pu L.-L."/>
            <person name="Puazo M."/>
            <person name="Qin X."/>
            <person name="Quiroz J.B."/>
            <person name="Reese J."/>
            <person name="Richards S."/>
            <person name="Rives C.M."/>
            <person name="Robberts R."/>
            <person name="Ruiz S.J."/>
            <person name="Ruiz M.J."/>
            <person name="Santibanez J."/>
            <person name="Schneider B.W."/>
            <person name="Sisson I."/>
            <person name="Smith M."/>
            <person name="Sodergren E."/>
            <person name="Song X.-Z."/>
            <person name="Song B.B."/>
            <person name="Summersgill H."/>
            <person name="Thelus R."/>
            <person name="Thornton R.D."/>
            <person name="Trejos Z.Y."/>
            <person name="Usmani K."/>
            <person name="Vattathil S."/>
            <person name="Villasana D."/>
            <person name="Walker D.L."/>
            <person name="Wang S."/>
            <person name="Wang K."/>
            <person name="White C.S."/>
            <person name="Williams A.C."/>
            <person name="Williamson J."/>
            <person name="Wilson K."/>
            <person name="Woghiren I.O."/>
            <person name="Woodworth J.R."/>
            <person name="Worley K.C."/>
            <person name="Wright R.A."/>
            <person name="Wu W."/>
            <person name="Young L."/>
            <person name="Zhang L."/>
            <person name="Zhang J."/>
            <person name="Zhu Y."/>
            <person name="Muzny D.M."/>
            <person name="Weinstock G."/>
            <person name="Gibbs R.A."/>
        </authorList>
    </citation>
    <scope>NUCLEOTIDE SEQUENCE [LARGE SCALE GENOMIC DNA]</scope>
    <source>
        <strain evidence="6">LSR1</strain>
    </source>
</reference>
<feature type="region of interest" description="Disordered" evidence="2">
    <location>
        <begin position="107"/>
        <end position="126"/>
    </location>
</feature>
<feature type="region of interest" description="Disordered" evidence="2">
    <location>
        <begin position="302"/>
        <end position="334"/>
    </location>
</feature>
<evidence type="ECO:0000256" key="1">
    <source>
        <dbReference type="PROSITE-ProRule" id="PRU00371"/>
    </source>
</evidence>
<protein>
    <recommendedName>
        <fullName evidence="7">MADF domain-containing protein</fullName>
    </recommendedName>
</protein>
<feature type="compositionally biased region" description="Basic residues" evidence="2">
    <location>
        <begin position="157"/>
        <end position="166"/>
    </location>
</feature>
<dbReference type="GO" id="GO:0003677">
    <property type="term" value="F:DNA binding"/>
    <property type="evidence" value="ECO:0007669"/>
    <property type="project" value="InterPro"/>
</dbReference>
<dbReference type="GeneID" id="107882388"/>
<dbReference type="PANTHER" id="PTHR12243">
    <property type="entry name" value="MADF DOMAIN TRANSCRIPTION FACTOR"/>
    <property type="match status" value="1"/>
</dbReference>